<keyword evidence="16" id="KW-1185">Reference proteome</keyword>
<dbReference type="InParanoid" id="A0A6J2YF14"/>
<feature type="signal peptide" evidence="13">
    <location>
        <begin position="1"/>
        <end position="19"/>
    </location>
</feature>
<dbReference type="GO" id="GO:0006508">
    <property type="term" value="P:proteolysis"/>
    <property type="evidence" value="ECO:0007669"/>
    <property type="project" value="UniProtKB-KW"/>
</dbReference>
<proteinExistence type="inferred from homology"/>
<dbReference type="SUPFAM" id="SSF81321">
    <property type="entry name" value="Family A G protein-coupled receptor-like"/>
    <property type="match status" value="1"/>
</dbReference>
<evidence type="ECO:0000256" key="8">
    <source>
        <dbReference type="ARBA" id="ARBA00023049"/>
    </source>
</evidence>
<dbReference type="Gene3D" id="1.10.390.10">
    <property type="entry name" value="Neutral Protease Domain 2"/>
    <property type="match status" value="1"/>
</dbReference>
<dbReference type="Gene3D" id="2.60.40.1910">
    <property type="match status" value="1"/>
</dbReference>
<dbReference type="Gene3D" id="2.60.40.1730">
    <property type="entry name" value="tricorn interacting facor f3 domain"/>
    <property type="match status" value="1"/>
</dbReference>
<dbReference type="Pfam" id="PF17900">
    <property type="entry name" value="Peptidase_M1_N"/>
    <property type="match status" value="1"/>
</dbReference>
<feature type="binding site" evidence="11">
    <location>
        <position position="333"/>
    </location>
    <ligand>
        <name>Zn(2+)</name>
        <dbReference type="ChEBI" id="CHEBI:29105"/>
        <note>catalytic</note>
    </ligand>
</feature>
<dbReference type="GeneID" id="115886622"/>
<dbReference type="GO" id="GO:0005737">
    <property type="term" value="C:cytoplasm"/>
    <property type="evidence" value="ECO:0007669"/>
    <property type="project" value="TreeGrafter"/>
</dbReference>
<feature type="domain" description="Aminopeptidase N-like N-terminal" evidence="15">
    <location>
        <begin position="28"/>
        <end position="203"/>
    </location>
</feature>
<comment type="similarity">
    <text evidence="2">Belongs to the peptidase M1 family.</text>
</comment>
<feature type="chain" id="PRO_5026941425" evidence="13">
    <location>
        <begin position="20"/>
        <end position="706"/>
    </location>
</feature>
<dbReference type="SUPFAM" id="SSF55486">
    <property type="entry name" value="Metalloproteases ('zincins'), catalytic domain"/>
    <property type="match status" value="1"/>
</dbReference>
<evidence type="ECO:0000256" key="13">
    <source>
        <dbReference type="SAM" id="SignalP"/>
    </source>
</evidence>
<keyword evidence="8" id="KW-0482">Metalloprotease</keyword>
<dbReference type="PRINTS" id="PR00756">
    <property type="entry name" value="ALADIPTASE"/>
</dbReference>
<dbReference type="Gene3D" id="1.20.1070.10">
    <property type="entry name" value="Rhodopsin 7-helix transmembrane proteins"/>
    <property type="match status" value="1"/>
</dbReference>
<dbReference type="PANTHER" id="PTHR11533:SF299">
    <property type="entry name" value="AMINOPEPTIDASE"/>
    <property type="match status" value="1"/>
</dbReference>
<evidence type="ECO:0000256" key="3">
    <source>
        <dbReference type="ARBA" id="ARBA00022622"/>
    </source>
</evidence>
<dbReference type="InterPro" id="IPR027268">
    <property type="entry name" value="Peptidase_M4/M1_CTD_sf"/>
</dbReference>
<keyword evidence="6" id="KW-0378">Hydrolase</keyword>
<evidence type="ECO:0000313" key="17">
    <source>
        <dbReference type="RefSeq" id="XP_030761724.1"/>
    </source>
</evidence>
<evidence type="ECO:0000256" key="7">
    <source>
        <dbReference type="ARBA" id="ARBA00022833"/>
    </source>
</evidence>
<sequence length="706" mass="81209">MKLIFSYAVLSYFLLGSDAHRLSRLIEPINYNIKLRPNLDSDYFNGVANITLKISGNHSNITLHSSCLNMSKAHANGVDLRIKQLPYERISVAYRNGGIFQPGVYSFFFKFVGKYGVYGLNKTEYGIKNDTRVIVVNEFEPYGARKAFPCFDEPYFKATFSIRLVSPNDSYYCVSNMPQIRINSSSDGTVYHFATTPKMSTYLVSLAVTDSANFTRHFQYRNRNFSTTIYSYNASNTNNNEVIEFAQAALEIFTDYTGIEYPLPKLDMIEYKKAKGLGTELWGLIQFKMGLLNQNLETYNKHERGFVIFHEVTHSWFGNLVTNDGWNHLWLQEGLTTYMSTKYFNQYFNVTLQPHNVFDLSNLFYEDKSKPLPLVTYPDQITEKDLFRNAVYSKGGAIFQVLETVMGPEAFQNVIRRYLKKFSYGSTTTDDIIKEFSKEKPELDIKSFMETHLYQSGLPVLSLDESSEGYIVTQHDIYNGTRKWTIPISYMQRNVTGHIWFDKDSKSVTIPRVADAGKVAGRKDWILLNIADSRGMYAVNYTEKIWDALLDSIEDLPDDEVENLAENTLILYMNEVINCDVILNLQEILPKCIKSTFRDPVLTVLEDIICYPDEFQLAYDKIKGNIDFNEDVLMLRGMDCIVKGDIMDILALTNSGINFILYCTMSRQFRVTFKEVFLRPLLHRLRPGSRYSNMDKSGEKTLISAV</sequence>
<dbReference type="Proteomes" id="UP000504635">
    <property type="component" value="Unplaced"/>
</dbReference>
<dbReference type="GO" id="GO:0005615">
    <property type="term" value="C:extracellular space"/>
    <property type="evidence" value="ECO:0007669"/>
    <property type="project" value="TreeGrafter"/>
</dbReference>
<dbReference type="PANTHER" id="PTHR11533">
    <property type="entry name" value="PROTEASE M1 ZINC METALLOPROTEASE"/>
    <property type="match status" value="1"/>
</dbReference>
<dbReference type="GO" id="GO:0042277">
    <property type="term" value="F:peptide binding"/>
    <property type="evidence" value="ECO:0007669"/>
    <property type="project" value="TreeGrafter"/>
</dbReference>
<feature type="site" description="Transition state stabilizer" evidence="12">
    <location>
        <position position="392"/>
    </location>
</feature>
<feature type="domain" description="Peptidase M1 membrane alanine aminopeptidase" evidence="14">
    <location>
        <begin position="244"/>
        <end position="451"/>
    </location>
</feature>
<keyword evidence="3" id="KW-0336">GPI-anchor</keyword>
<feature type="active site" description="Proton acceptor" evidence="10">
    <location>
        <position position="311"/>
    </location>
</feature>
<feature type="binding site" evidence="11">
    <location>
        <position position="314"/>
    </location>
    <ligand>
        <name>Zn(2+)</name>
        <dbReference type="ChEBI" id="CHEBI:29105"/>
        <note>catalytic</note>
    </ligand>
</feature>
<evidence type="ECO:0000256" key="2">
    <source>
        <dbReference type="ARBA" id="ARBA00010136"/>
    </source>
</evidence>
<comment type="subcellular location">
    <subcellularLocation>
        <location evidence="1">Cell membrane</location>
        <topology evidence="1">Lipid-anchor</topology>
        <topology evidence="1">GPI-anchor</topology>
    </subcellularLocation>
</comment>
<dbReference type="GO" id="GO:0098552">
    <property type="term" value="C:side of membrane"/>
    <property type="evidence" value="ECO:0007669"/>
    <property type="project" value="UniProtKB-KW"/>
</dbReference>
<organism evidence="16 17">
    <name type="scientific">Sitophilus oryzae</name>
    <name type="common">Rice weevil</name>
    <name type="synonym">Curculio oryzae</name>
    <dbReference type="NCBI Taxonomy" id="7048"/>
    <lineage>
        <taxon>Eukaryota</taxon>
        <taxon>Metazoa</taxon>
        <taxon>Ecdysozoa</taxon>
        <taxon>Arthropoda</taxon>
        <taxon>Hexapoda</taxon>
        <taxon>Insecta</taxon>
        <taxon>Pterygota</taxon>
        <taxon>Neoptera</taxon>
        <taxon>Endopterygota</taxon>
        <taxon>Coleoptera</taxon>
        <taxon>Polyphaga</taxon>
        <taxon>Cucujiformia</taxon>
        <taxon>Curculionidae</taxon>
        <taxon>Dryophthorinae</taxon>
        <taxon>Sitophilus</taxon>
    </lineage>
</organism>
<dbReference type="RefSeq" id="XP_030761724.1">
    <property type="nucleotide sequence ID" value="XM_030905864.1"/>
</dbReference>
<keyword evidence="5 11" id="KW-0479">Metal-binding</keyword>
<dbReference type="GO" id="GO:0070006">
    <property type="term" value="F:metalloaminopeptidase activity"/>
    <property type="evidence" value="ECO:0007669"/>
    <property type="project" value="TreeGrafter"/>
</dbReference>
<evidence type="ECO:0000256" key="1">
    <source>
        <dbReference type="ARBA" id="ARBA00004609"/>
    </source>
</evidence>
<accession>A0A6J2YF14</accession>
<dbReference type="InterPro" id="IPR034016">
    <property type="entry name" value="M1_APN-typ"/>
</dbReference>
<dbReference type="InterPro" id="IPR014782">
    <property type="entry name" value="Peptidase_M1_dom"/>
</dbReference>
<keyword evidence="3" id="KW-0325">Glycoprotein</keyword>
<dbReference type="InterPro" id="IPR001930">
    <property type="entry name" value="Peptidase_M1"/>
</dbReference>
<protein>
    <submittedName>
        <fullName evidence="17">Leucyl-cystinyl aminopeptidase-like isoform X1</fullName>
    </submittedName>
</protein>
<dbReference type="InterPro" id="IPR045357">
    <property type="entry name" value="Aminopeptidase_N-like_N"/>
</dbReference>
<keyword evidence="13" id="KW-0732">Signal</keyword>
<gene>
    <name evidence="17" type="primary">LOC115886622</name>
</gene>
<evidence type="ECO:0000256" key="5">
    <source>
        <dbReference type="ARBA" id="ARBA00022723"/>
    </source>
</evidence>
<evidence type="ECO:0000256" key="11">
    <source>
        <dbReference type="PIRSR" id="PIRSR634016-3"/>
    </source>
</evidence>
<evidence type="ECO:0000256" key="12">
    <source>
        <dbReference type="PIRSR" id="PIRSR634016-4"/>
    </source>
</evidence>
<evidence type="ECO:0000256" key="4">
    <source>
        <dbReference type="ARBA" id="ARBA00022670"/>
    </source>
</evidence>
<dbReference type="AlphaFoldDB" id="A0A6J2YF14"/>
<dbReference type="SUPFAM" id="SSF63737">
    <property type="entry name" value="Leukotriene A4 hydrolase N-terminal domain"/>
    <property type="match status" value="1"/>
</dbReference>
<dbReference type="GO" id="GO:0008270">
    <property type="term" value="F:zinc ion binding"/>
    <property type="evidence" value="ECO:0007669"/>
    <property type="project" value="InterPro"/>
</dbReference>
<keyword evidence="7 11" id="KW-0862">Zinc</keyword>
<comment type="cofactor">
    <cofactor evidence="11">
        <name>Zn(2+)</name>
        <dbReference type="ChEBI" id="CHEBI:29105"/>
    </cofactor>
    <text evidence="11">Binds 1 zinc ion per subunit.</text>
</comment>
<dbReference type="CDD" id="cd09601">
    <property type="entry name" value="M1_APN-Q_like"/>
    <property type="match status" value="1"/>
</dbReference>
<keyword evidence="4" id="KW-0645">Protease</keyword>
<keyword evidence="3" id="KW-0472">Membrane</keyword>
<name>A0A6J2YF14_SITOR</name>
<dbReference type="GO" id="GO:0043171">
    <property type="term" value="P:peptide catabolic process"/>
    <property type="evidence" value="ECO:0007669"/>
    <property type="project" value="TreeGrafter"/>
</dbReference>
<keyword evidence="9" id="KW-0449">Lipoprotein</keyword>
<dbReference type="InterPro" id="IPR050344">
    <property type="entry name" value="Peptidase_M1_aminopeptidases"/>
</dbReference>
<dbReference type="InterPro" id="IPR042097">
    <property type="entry name" value="Aminopeptidase_N-like_N_sf"/>
</dbReference>
<evidence type="ECO:0000256" key="6">
    <source>
        <dbReference type="ARBA" id="ARBA00022801"/>
    </source>
</evidence>
<dbReference type="OrthoDB" id="10031169at2759"/>
<evidence type="ECO:0000256" key="10">
    <source>
        <dbReference type="PIRSR" id="PIRSR634016-1"/>
    </source>
</evidence>
<reference evidence="17" key="1">
    <citation type="submission" date="2025-08" db="UniProtKB">
        <authorList>
            <consortium name="RefSeq"/>
        </authorList>
    </citation>
    <scope>IDENTIFICATION</scope>
    <source>
        <tissue evidence="17">Gonads</tissue>
    </source>
</reference>
<feature type="binding site" evidence="11">
    <location>
        <position position="310"/>
    </location>
    <ligand>
        <name>Zn(2+)</name>
        <dbReference type="ChEBI" id="CHEBI:29105"/>
        <note>catalytic</note>
    </ligand>
</feature>
<evidence type="ECO:0000256" key="9">
    <source>
        <dbReference type="ARBA" id="ARBA00023288"/>
    </source>
</evidence>
<evidence type="ECO:0000313" key="16">
    <source>
        <dbReference type="Proteomes" id="UP000504635"/>
    </source>
</evidence>
<evidence type="ECO:0000259" key="14">
    <source>
        <dbReference type="Pfam" id="PF01433"/>
    </source>
</evidence>
<evidence type="ECO:0000259" key="15">
    <source>
        <dbReference type="Pfam" id="PF17900"/>
    </source>
</evidence>
<dbReference type="KEGG" id="soy:115886622"/>
<dbReference type="Pfam" id="PF01433">
    <property type="entry name" value="Peptidase_M1"/>
    <property type="match status" value="1"/>
</dbReference>
<dbReference type="GO" id="GO:0005886">
    <property type="term" value="C:plasma membrane"/>
    <property type="evidence" value="ECO:0007669"/>
    <property type="project" value="UniProtKB-SubCell"/>
</dbReference>